<proteinExistence type="inferred from homology"/>
<name>A0A0A1TLP1_9HYPO</name>
<keyword evidence="5" id="KW-0158">Chromosome</keyword>
<dbReference type="Proteomes" id="UP000039046">
    <property type="component" value="Unassembled WGS sequence"/>
</dbReference>
<dbReference type="GO" id="GO:0007059">
    <property type="term" value="P:chromosome segregation"/>
    <property type="evidence" value="ECO:0007669"/>
    <property type="project" value="UniProtKB-KW"/>
</dbReference>
<keyword evidence="7" id="KW-0132">Cell division</keyword>
<keyword evidence="9" id="KW-0498">Mitosis</keyword>
<evidence type="ECO:0000256" key="7">
    <source>
        <dbReference type="ARBA" id="ARBA00022618"/>
    </source>
</evidence>
<dbReference type="GO" id="GO:0072686">
    <property type="term" value="C:mitotic spindle"/>
    <property type="evidence" value="ECO:0007669"/>
    <property type="project" value="InterPro"/>
</dbReference>
<sequence length="235" mass="25743">MDDSEITETDIWASPSQLAARPRPKSPRTPKTPKTPTSSDPVDPEVALRRELEGVRKVNEAVEGIIATLERTGSNMTTVSNTVGSASTLLNTWTRILSQTEHNQRLLLHPNWKGVTEDLAAQEAEAIERQQAAERRALEEEQRREEIRRRRDEEEEKRRLGGSTSLRGRRGSRITRGAAVARGVRGSTRASSTSRIGTGSSYLADTTASSTTSRRGTSGIGRGIGSTRSRARGAR</sequence>
<evidence type="ECO:0000256" key="6">
    <source>
        <dbReference type="ARBA" id="ARBA00022490"/>
    </source>
</evidence>
<evidence type="ECO:0000256" key="17">
    <source>
        <dbReference type="ARBA" id="ARBA00044152"/>
    </source>
</evidence>
<protein>
    <recommendedName>
        <fullName evidence="17">DASH complex subunit DUO1</fullName>
    </recommendedName>
    <alternativeName>
        <fullName evidence="18">Outer kinetochore protein DUO1</fullName>
    </alternativeName>
</protein>
<evidence type="ECO:0000256" key="16">
    <source>
        <dbReference type="ARBA" id="ARBA00023328"/>
    </source>
</evidence>
<evidence type="ECO:0000256" key="4">
    <source>
        <dbReference type="ARBA" id="ARBA00005366"/>
    </source>
</evidence>
<keyword evidence="15" id="KW-0131">Cell cycle</keyword>
<dbReference type="GO" id="GO:0005874">
    <property type="term" value="C:microtubule"/>
    <property type="evidence" value="ECO:0007669"/>
    <property type="project" value="UniProtKB-KW"/>
</dbReference>
<evidence type="ECO:0000256" key="19">
    <source>
        <dbReference type="SAM" id="MobiDB-lite"/>
    </source>
</evidence>
<evidence type="ECO:0000256" key="13">
    <source>
        <dbReference type="ARBA" id="ARBA00023212"/>
    </source>
</evidence>
<evidence type="ECO:0000256" key="9">
    <source>
        <dbReference type="ARBA" id="ARBA00022776"/>
    </source>
</evidence>
<dbReference type="Pfam" id="PF08651">
    <property type="entry name" value="DASH_Duo1"/>
    <property type="match status" value="1"/>
</dbReference>
<feature type="region of interest" description="Disordered" evidence="19">
    <location>
        <begin position="1"/>
        <end position="44"/>
    </location>
</feature>
<keyword evidence="21" id="KW-1185">Reference proteome</keyword>
<evidence type="ECO:0000256" key="15">
    <source>
        <dbReference type="ARBA" id="ARBA00023306"/>
    </source>
</evidence>
<reference evidence="20 21" key="1">
    <citation type="journal article" date="2015" name="Genome Announc.">
        <title>Draft Genome Sequence and Gene Annotation of the Entomopathogenic Fungus Verticillium hemipterigenum.</title>
        <authorList>
            <person name="Horn F."/>
            <person name="Habel A."/>
            <person name="Scharf D.H."/>
            <person name="Dworschak J."/>
            <person name="Brakhage A.A."/>
            <person name="Guthke R."/>
            <person name="Hertweck C."/>
            <person name="Linde J."/>
        </authorList>
    </citation>
    <scope>NUCLEOTIDE SEQUENCE [LARGE SCALE GENOMIC DNA]</scope>
</reference>
<evidence type="ECO:0000256" key="11">
    <source>
        <dbReference type="ARBA" id="ARBA00022838"/>
    </source>
</evidence>
<dbReference type="GO" id="GO:0000278">
    <property type="term" value="P:mitotic cell cycle"/>
    <property type="evidence" value="ECO:0007669"/>
    <property type="project" value="InterPro"/>
</dbReference>
<evidence type="ECO:0000256" key="1">
    <source>
        <dbReference type="ARBA" id="ARBA00004123"/>
    </source>
</evidence>
<dbReference type="AlphaFoldDB" id="A0A0A1TLP1"/>
<feature type="compositionally biased region" description="Low complexity" evidence="19">
    <location>
        <begin position="206"/>
        <end position="217"/>
    </location>
</feature>
<keyword evidence="10" id="KW-0159">Chromosome partition</keyword>
<feature type="region of interest" description="Disordered" evidence="19">
    <location>
        <begin position="132"/>
        <end position="235"/>
    </location>
</feature>
<keyword evidence="14" id="KW-0539">Nucleus</keyword>
<evidence type="ECO:0000313" key="21">
    <source>
        <dbReference type="Proteomes" id="UP000039046"/>
    </source>
</evidence>
<evidence type="ECO:0000313" key="20">
    <source>
        <dbReference type="EMBL" id="CEJ91718.1"/>
    </source>
</evidence>
<evidence type="ECO:0000256" key="8">
    <source>
        <dbReference type="ARBA" id="ARBA00022701"/>
    </source>
</evidence>
<evidence type="ECO:0000256" key="3">
    <source>
        <dbReference type="ARBA" id="ARBA00004629"/>
    </source>
</evidence>
<dbReference type="PANTHER" id="PTHR28216">
    <property type="entry name" value="DASH COMPLEX SUBUNIT DUO1"/>
    <property type="match status" value="1"/>
</dbReference>
<organism evidence="20 21">
    <name type="scientific">[Torrubiella] hemipterigena</name>
    <dbReference type="NCBI Taxonomy" id="1531966"/>
    <lineage>
        <taxon>Eukaryota</taxon>
        <taxon>Fungi</taxon>
        <taxon>Dikarya</taxon>
        <taxon>Ascomycota</taxon>
        <taxon>Pezizomycotina</taxon>
        <taxon>Sordariomycetes</taxon>
        <taxon>Hypocreomycetidae</taxon>
        <taxon>Hypocreales</taxon>
        <taxon>Clavicipitaceae</taxon>
        <taxon>Clavicipitaceae incertae sedis</taxon>
        <taxon>'Torrubiella' clade</taxon>
    </lineage>
</organism>
<comment type="subcellular location">
    <subcellularLocation>
        <location evidence="3">Chromosome</location>
        <location evidence="3">Centromere</location>
        <location evidence="3">Kinetochore</location>
    </subcellularLocation>
    <subcellularLocation>
        <location evidence="2">Cytoplasm</location>
        <location evidence="2">Cytoskeleton</location>
        <location evidence="2">Spindle</location>
    </subcellularLocation>
    <subcellularLocation>
        <location evidence="1">Nucleus</location>
    </subcellularLocation>
</comment>
<comment type="similarity">
    <text evidence="4">Belongs to the DASH complex DUO1 family.</text>
</comment>
<dbReference type="GO" id="GO:0051301">
    <property type="term" value="P:cell division"/>
    <property type="evidence" value="ECO:0007669"/>
    <property type="project" value="UniProtKB-KW"/>
</dbReference>
<keyword evidence="6" id="KW-0963">Cytoplasm</keyword>
<accession>A0A0A1TLP1</accession>
<dbReference type="OrthoDB" id="5599235at2759"/>
<feature type="compositionally biased region" description="Polar residues" evidence="19">
    <location>
        <begin position="188"/>
        <end position="204"/>
    </location>
</feature>
<dbReference type="PANTHER" id="PTHR28216:SF1">
    <property type="entry name" value="DASH COMPLEX SUBUNIT DUO1"/>
    <property type="match status" value="1"/>
</dbReference>
<evidence type="ECO:0000256" key="10">
    <source>
        <dbReference type="ARBA" id="ARBA00022829"/>
    </source>
</evidence>
<evidence type="ECO:0000256" key="2">
    <source>
        <dbReference type="ARBA" id="ARBA00004186"/>
    </source>
</evidence>
<evidence type="ECO:0000256" key="14">
    <source>
        <dbReference type="ARBA" id="ARBA00023242"/>
    </source>
</evidence>
<gene>
    <name evidence="20" type="ORF">VHEMI07411</name>
</gene>
<dbReference type="STRING" id="1531966.A0A0A1TLP1"/>
<evidence type="ECO:0000256" key="12">
    <source>
        <dbReference type="ARBA" id="ARBA00023054"/>
    </source>
</evidence>
<dbReference type="InterPro" id="IPR013960">
    <property type="entry name" value="DASH_Duo1"/>
</dbReference>
<dbReference type="HOGENOM" id="CLU_074400_1_0_1"/>
<keyword evidence="8" id="KW-0493">Microtubule</keyword>
<keyword evidence="12" id="KW-0175">Coiled coil</keyword>
<evidence type="ECO:0000256" key="5">
    <source>
        <dbReference type="ARBA" id="ARBA00022454"/>
    </source>
</evidence>
<keyword evidence="13" id="KW-0206">Cytoskeleton</keyword>
<evidence type="ECO:0000256" key="18">
    <source>
        <dbReference type="ARBA" id="ARBA00044358"/>
    </source>
</evidence>
<keyword evidence="16" id="KW-0137">Centromere</keyword>
<dbReference type="EMBL" id="CDHN01000004">
    <property type="protein sequence ID" value="CEJ91718.1"/>
    <property type="molecule type" value="Genomic_DNA"/>
</dbReference>
<dbReference type="GO" id="GO:0042729">
    <property type="term" value="C:DASH complex"/>
    <property type="evidence" value="ECO:0007669"/>
    <property type="project" value="InterPro"/>
</dbReference>
<keyword evidence="11" id="KW-0995">Kinetochore</keyword>
<feature type="compositionally biased region" description="Basic and acidic residues" evidence="19">
    <location>
        <begin position="132"/>
        <end position="159"/>
    </location>
</feature>